<dbReference type="PANTHER" id="PTHR14187">
    <property type="entry name" value="ALPHA KINASE/ELONGATION FACTOR 2 KINASE"/>
    <property type="match status" value="1"/>
</dbReference>
<dbReference type="Gene3D" id="3.30.420.40">
    <property type="match status" value="1"/>
</dbReference>
<name>A0ABY7FWX4_MYAAR</name>
<reference evidence="1" key="1">
    <citation type="submission" date="2022-11" db="EMBL/GenBank/DDBJ databases">
        <title>Centuries of genome instability and evolution in soft-shell clam transmissible cancer (bioRxiv).</title>
        <authorList>
            <person name="Hart S.F.M."/>
            <person name="Yonemitsu M.A."/>
            <person name="Giersch R.M."/>
            <person name="Beal B.F."/>
            <person name="Arriagada G."/>
            <person name="Davis B.W."/>
            <person name="Ostrander E.A."/>
            <person name="Goff S.P."/>
            <person name="Metzger M.J."/>
        </authorList>
    </citation>
    <scope>NUCLEOTIDE SEQUENCE</scope>
    <source>
        <strain evidence="1">MELC-2E11</strain>
        <tissue evidence="1">Siphon/mantle</tissue>
    </source>
</reference>
<protein>
    <submittedName>
        <fullName evidence="1">HS12A-like protein</fullName>
    </submittedName>
</protein>
<evidence type="ECO:0000313" key="1">
    <source>
        <dbReference type="EMBL" id="WAR26718.1"/>
    </source>
</evidence>
<proteinExistence type="predicted"/>
<sequence length="445" mass="49386">ARFLVAGIDFGTSYSGWSYSFKHEFELDPTKVATKNWQGEQLVSSKAPTCVLIEPDGKTFSAFGYDAETKYSELAGNPTECQKCKSREMEIEDETGGTVDIAVQEVTFNGAMKNIYKASGGDWGGTKVDDAYTKFLADVVDIAGVQKNTHGRLPILIRDFEVKKRAVNPLKSDNVVTFRISVTFLEIMQKITGKTLKDLLKGLTHSNQVSLSGDKLKFEIGFIVTFFKPQIDAIVNQVTRLVERQNDSGIEAIVLVGGFSKCPLLQQAIKSNFLKQKIIVPNDGDLAVLKGPVIFGHKPELISQRVSKYTYGVKVMFPFIENVHKESYKVIGEDGKARCKNTFSKHITSGECLDVGEAQVRQVYTPTTSRQTDLPFGVYYTHDKNPMYTTDDGCHCAGTLTVPIEESGYDRDVEVRMIYGGTEIEVETTEVATGKVHRIKVDFLS</sequence>
<dbReference type="Proteomes" id="UP001164746">
    <property type="component" value="Chromosome 14"/>
</dbReference>
<organism evidence="1 2">
    <name type="scientific">Mya arenaria</name>
    <name type="common">Soft-shell clam</name>
    <dbReference type="NCBI Taxonomy" id="6604"/>
    <lineage>
        <taxon>Eukaryota</taxon>
        <taxon>Metazoa</taxon>
        <taxon>Spiralia</taxon>
        <taxon>Lophotrochozoa</taxon>
        <taxon>Mollusca</taxon>
        <taxon>Bivalvia</taxon>
        <taxon>Autobranchia</taxon>
        <taxon>Heteroconchia</taxon>
        <taxon>Euheterodonta</taxon>
        <taxon>Imparidentia</taxon>
        <taxon>Neoheterodontei</taxon>
        <taxon>Myida</taxon>
        <taxon>Myoidea</taxon>
        <taxon>Myidae</taxon>
        <taxon>Mya</taxon>
    </lineage>
</organism>
<keyword evidence="2" id="KW-1185">Reference proteome</keyword>
<dbReference type="InterPro" id="IPR043129">
    <property type="entry name" value="ATPase_NBD"/>
</dbReference>
<gene>
    <name evidence="1" type="ORF">MAR_012422</name>
</gene>
<evidence type="ECO:0000313" key="2">
    <source>
        <dbReference type="Proteomes" id="UP001164746"/>
    </source>
</evidence>
<dbReference type="SUPFAM" id="SSF53067">
    <property type="entry name" value="Actin-like ATPase domain"/>
    <property type="match status" value="1"/>
</dbReference>
<dbReference type="PANTHER" id="PTHR14187:SF5">
    <property type="entry name" value="HEAT SHOCK 70 KDA PROTEIN 12A"/>
    <property type="match status" value="1"/>
</dbReference>
<feature type="non-terminal residue" evidence="1">
    <location>
        <position position="1"/>
    </location>
</feature>
<dbReference type="EMBL" id="CP111025">
    <property type="protein sequence ID" value="WAR26718.1"/>
    <property type="molecule type" value="Genomic_DNA"/>
</dbReference>
<accession>A0ABY7FWX4</accession>